<sequence>MKQDPAQRLKSKSDPKITPSENPKISEFSKINMQIKQEMALKMKLKRYLNEYDSDQIVDLNAKISSEYSREKKLIRELSILQTKAHSQKKGMLRENAQDSLKARSCHEARREESYNNHSQEREKLQKDIINKQIERILSQYESDEDLVKIRNHQPQKKNEIQQLEQKIKQLETSALEKSMLVRQKKLELKTLQRKIREKIIDIKQAKVLKKLKESQKNLKRVSKLRKTRNGKNKIQVDSESYMFKSDRGNDSHRSKETPLTLSHSEITPIKVLLTHKADKKKPKRVTPLPDLKRIKRNLIMKAYRPLTEYSYKLNEHRIQSIKMKGGCENEQKINKNEHRPKKCSACRRPKHKRKNHRSCSFSCRSQIEGVQKREAQEDALPPYL</sequence>
<feature type="compositionally biased region" description="Basic and acidic residues" evidence="1">
    <location>
        <begin position="92"/>
        <end position="122"/>
    </location>
</feature>
<gene>
    <name evidence="2" type="ORF">ECRASSUSDP1_LOCUS2213</name>
</gene>
<dbReference type="AlphaFoldDB" id="A0AAD1U3U5"/>
<feature type="compositionally biased region" description="Basic residues" evidence="1">
    <location>
        <begin position="339"/>
        <end position="358"/>
    </location>
</feature>
<reference evidence="2" key="1">
    <citation type="submission" date="2023-07" db="EMBL/GenBank/DDBJ databases">
        <authorList>
            <consortium name="AG Swart"/>
            <person name="Singh M."/>
            <person name="Singh A."/>
            <person name="Seah K."/>
            <person name="Emmerich C."/>
        </authorList>
    </citation>
    <scope>NUCLEOTIDE SEQUENCE</scope>
    <source>
        <strain evidence="2">DP1</strain>
    </source>
</reference>
<dbReference type="EMBL" id="CAMPGE010002099">
    <property type="protein sequence ID" value="CAI2360905.1"/>
    <property type="molecule type" value="Genomic_DNA"/>
</dbReference>
<feature type="region of interest" description="Disordered" evidence="1">
    <location>
        <begin position="1"/>
        <end position="25"/>
    </location>
</feature>
<feature type="compositionally biased region" description="Basic and acidic residues" evidence="1">
    <location>
        <begin position="1"/>
        <end position="15"/>
    </location>
</feature>
<keyword evidence="3" id="KW-1185">Reference proteome</keyword>
<comment type="caution">
    <text evidence="2">The sequence shown here is derived from an EMBL/GenBank/DDBJ whole genome shotgun (WGS) entry which is preliminary data.</text>
</comment>
<evidence type="ECO:0000256" key="1">
    <source>
        <dbReference type="SAM" id="MobiDB-lite"/>
    </source>
</evidence>
<evidence type="ECO:0000313" key="3">
    <source>
        <dbReference type="Proteomes" id="UP001295684"/>
    </source>
</evidence>
<accession>A0AAD1U3U5</accession>
<proteinExistence type="predicted"/>
<feature type="region of interest" description="Disordered" evidence="1">
    <location>
        <begin position="89"/>
        <end position="122"/>
    </location>
</feature>
<feature type="region of interest" description="Disordered" evidence="1">
    <location>
        <begin position="332"/>
        <end position="358"/>
    </location>
</feature>
<evidence type="ECO:0000313" key="2">
    <source>
        <dbReference type="EMBL" id="CAI2360905.1"/>
    </source>
</evidence>
<protein>
    <submittedName>
        <fullName evidence="2">Uncharacterized protein</fullName>
    </submittedName>
</protein>
<dbReference type="Proteomes" id="UP001295684">
    <property type="component" value="Unassembled WGS sequence"/>
</dbReference>
<organism evidence="2 3">
    <name type="scientific">Euplotes crassus</name>
    <dbReference type="NCBI Taxonomy" id="5936"/>
    <lineage>
        <taxon>Eukaryota</taxon>
        <taxon>Sar</taxon>
        <taxon>Alveolata</taxon>
        <taxon>Ciliophora</taxon>
        <taxon>Intramacronucleata</taxon>
        <taxon>Spirotrichea</taxon>
        <taxon>Hypotrichia</taxon>
        <taxon>Euplotida</taxon>
        <taxon>Euplotidae</taxon>
        <taxon>Moneuplotes</taxon>
    </lineage>
</organism>
<name>A0AAD1U3U5_EUPCR</name>